<dbReference type="RefSeq" id="WP_092732806.1">
    <property type="nucleotide sequence ID" value="NZ_FMXE01000031.1"/>
</dbReference>
<reference evidence="2" key="1">
    <citation type="submission" date="2016-10" db="EMBL/GenBank/DDBJ databases">
        <authorList>
            <person name="Varghese N."/>
            <person name="Submissions S."/>
        </authorList>
    </citation>
    <scope>NUCLEOTIDE SEQUENCE [LARGE SCALE GENOMIC DNA]</scope>
    <source>
        <strain evidence="2">DSM 22703</strain>
    </source>
</reference>
<dbReference type="AlphaFoldDB" id="A0A1G5ZCR4"/>
<keyword evidence="2" id="KW-1185">Reference proteome</keyword>
<dbReference type="OrthoDB" id="817877at2"/>
<dbReference type="SUPFAM" id="SSF101898">
    <property type="entry name" value="NHL repeat"/>
    <property type="match status" value="1"/>
</dbReference>
<proteinExistence type="predicted"/>
<dbReference type="EMBL" id="FMXE01000031">
    <property type="protein sequence ID" value="SDA92063.1"/>
    <property type="molecule type" value="Genomic_DNA"/>
</dbReference>
<organism evidence="1 2">
    <name type="scientific">Algoriphagus alkaliphilus</name>
    <dbReference type="NCBI Taxonomy" id="279824"/>
    <lineage>
        <taxon>Bacteria</taxon>
        <taxon>Pseudomonadati</taxon>
        <taxon>Bacteroidota</taxon>
        <taxon>Cytophagia</taxon>
        <taxon>Cytophagales</taxon>
        <taxon>Cyclobacteriaceae</taxon>
        <taxon>Algoriphagus</taxon>
    </lineage>
</organism>
<dbReference type="Proteomes" id="UP000198756">
    <property type="component" value="Unassembled WGS sequence"/>
</dbReference>
<protein>
    <recommendedName>
        <fullName evidence="3">TolB-like 6-blade propeller-like</fullName>
    </recommendedName>
</protein>
<evidence type="ECO:0008006" key="3">
    <source>
        <dbReference type="Google" id="ProtNLM"/>
    </source>
</evidence>
<evidence type="ECO:0000313" key="1">
    <source>
        <dbReference type="EMBL" id="SDA92063.1"/>
    </source>
</evidence>
<sequence>MKNQFECLIKRYLWISILAIHYSCSGDRVDKRTDKYYLEKESELKINSLLSVELIDYYAKDRLFLGYTLISGGMEIVIVNERGDIVVSKNLVGEGPGQSMASLNSLSFSPVGNIWALTNVEILEINKELEIVYRKKYFPIVSTTLYNRAELLNYFFVDSILSAPYFIVNPESVPQYYKMDYGFYDSKLIEILPWGTDTTYQISPLSDRSISEYIDLSVSTLFGPVYAVGIKKNKIFLTGTLDNEITVYDPYSGKVVSRIGIDHEDFINLSSKKLVRSDFPIYNEKVLLISKNHKIHLLDDQTLLLDYITTVPSGLYEQKKISNPGYIYANDSYFHRFILFKDGVQVIPELSPPLRGSLKLSMLGNRLLFRIDPVEEQDFIQYEIYTIRKE</sequence>
<gene>
    <name evidence="1" type="ORF">SAMN03080617_03501</name>
</gene>
<accession>A0A1G5ZCR4</accession>
<name>A0A1G5ZCR4_9BACT</name>
<evidence type="ECO:0000313" key="2">
    <source>
        <dbReference type="Proteomes" id="UP000198756"/>
    </source>
</evidence>